<dbReference type="EMBL" id="MORL01000004">
    <property type="protein sequence ID" value="OIN59248.1"/>
    <property type="molecule type" value="Genomic_DNA"/>
</dbReference>
<name>A0A1S2VN81_9BACT</name>
<dbReference type="GO" id="GO:0050660">
    <property type="term" value="F:flavin adenine dinucleotide binding"/>
    <property type="evidence" value="ECO:0007669"/>
    <property type="project" value="TreeGrafter"/>
</dbReference>
<dbReference type="GO" id="GO:0004497">
    <property type="term" value="F:monooxygenase activity"/>
    <property type="evidence" value="ECO:0007669"/>
    <property type="project" value="TreeGrafter"/>
</dbReference>
<organism evidence="2 3">
    <name type="scientific">Arsenicibacter rosenii</name>
    <dbReference type="NCBI Taxonomy" id="1750698"/>
    <lineage>
        <taxon>Bacteria</taxon>
        <taxon>Pseudomonadati</taxon>
        <taxon>Bacteroidota</taxon>
        <taxon>Cytophagia</taxon>
        <taxon>Cytophagales</taxon>
        <taxon>Spirosomataceae</taxon>
        <taxon>Arsenicibacter</taxon>
    </lineage>
</organism>
<keyword evidence="3" id="KW-1185">Reference proteome</keyword>
<protein>
    <recommendedName>
        <fullName evidence="4">Dimethylaniline monooxygenase</fullName>
    </recommendedName>
</protein>
<dbReference type="PANTHER" id="PTHR43539">
    <property type="entry name" value="FLAVIN-BINDING MONOOXYGENASE-LIKE PROTEIN (AFU_ORTHOLOGUE AFUA_4G09220)"/>
    <property type="match status" value="1"/>
</dbReference>
<evidence type="ECO:0000313" key="3">
    <source>
        <dbReference type="Proteomes" id="UP000181790"/>
    </source>
</evidence>
<evidence type="ECO:0000256" key="1">
    <source>
        <dbReference type="ARBA" id="ARBA00023002"/>
    </source>
</evidence>
<dbReference type="Pfam" id="PF13738">
    <property type="entry name" value="Pyr_redox_3"/>
    <property type="match status" value="1"/>
</dbReference>
<dbReference type="InterPro" id="IPR036188">
    <property type="entry name" value="FAD/NAD-bd_sf"/>
</dbReference>
<comment type="caution">
    <text evidence="2">The sequence shown here is derived from an EMBL/GenBank/DDBJ whole genome shotgun (WGS) entry which is preliminary data.</text>
</comment>
<accession>A0A1S2VN81</accession>
<gene>
    <name evidence="2" type="ORF">BLX24_09670</name>
</gene>
<dbReference type="PRINTS" id="PR00368">
    <property type="entry name" value="FADPNR"/>
</dbReference>
<dbReference type="InterPro" id="IPR050982">
    <property type="entry name" value="Auxin_biosynth/cation_transpt"/>
</dbReference>
<dbReference type="PRINTS" id="PR00469">
    <property type="entry name" value="PNDRDTASEII"/>
</dbReference>
<dbReference type="Proteomes" id="UP000181790">
    <property type="component" value="Unassembled WGS sequence"/>
</dbReference>
<evidence type="ECO:0000313" key="2">
    <source>
        <dbReference type="EMBL" id="OIN59248.1"/>
    </source>
</evidence>
<sequence length="385" mass="42806">MQHTPLLIVGAGPFGLALAAYLQHQQAGYLVVGKPMEFWQKHMPAGMYLRSGTDWHLDPDNVFTIERYAASRGESPDSVMPVSLEWYLGYTCWFMDQIKPNIRETYVQQLSKDEDRFTALLTNGTVIQADQVVLATGFGYFPHEPEPVKALLPTGRYRHAVDAVDMAAYRDKRVLLIGGRQSAFEWAALLAEAGAEAIHLTYRHHTPAFAEADWSWVSPLVDRIVDEPAWFRNAATDEQETHRYRLWAEGRLKVEPWLAGRLPADKVFLHPQTQLQSAKENPDHSLTITLSSGETFLIDDIILATGYQVNINRLPYLAPGLLAQIDQTNGFPQLNTVFESSVPGLYFSSFPAGNDFGPFFGFTIAVRAAAQVIGQAATGKLPAAG</sequence>
<proteinExistence type="predicted"/>
<dbReference type="AlphaFoldDB" id="A0A1S2VN81"/>
<keyword evidence="1" id="KW-0560">Oxidoreductase</keyword>
<dbReference type="PANTHER" id="PTHR43539:SF78">
    <property type="entry name" value="FLAVIN-CONTAINING MONOOXYGENASE"/>
    <property type="match status" value="1"/>
</dbReference>
<dbReference type="OrthoDB" id="9778740at2"/>
<dbReference type="SUPFAM" id="SSF51905">
    <property type="entry name" value="FAD/NAD(P)-binding domain"/>
    <property type="match status" value="1"/>
</dbReference>
<reference evidence="2 3" key="1">
    <citation type="submission" date="2016-10" db="EMBL/GenBank/DDBJ databases">
        <title>Arsenicibacter rosenii gen. nov., sp. nov., an efficient arsenic-methylating bacterium isolated from an arsenic-contaminated paddy soil.</title>
        <authorList>
            <person name="Huang K."/>
        </authorList>
    </citation>
    <scope>NUCLEOTIDE SEQUENCE [LARGE SCALE GENOMIC DNA]</scope>
    <source>
        <strain evidence="2 3">SM-1</strain>
    </source>
</reference>
<dbReference type="RefSeq" id="WP_071502932.1">
    <property type="nucleotide sequence ID" value="NZ_MORL01000004.1"/>
</dbReference>
<evidence type="ECO:0008006" key="4">
    <source>
        <dbReference type="Google" id="ProtNLM"/>
    </source>
</evidence>
<dbReference type="Gene3D" id="3.50.50.60">
    <property type="entry name" value="FAD/NAD(P)-binding domain"/>
    <property type="match status" value="1"/>
</dbReference>